<proteinExistence type="predicted"/>
<gene>
    <name evidence="1" type="ORF">LCGC14_1391820</name>
</gene>
<comment type="caution">
    <text evidence="1">The sequence shown here is derived from an EMBL/GenBank/DDBJ whole genome shotgun (WGS) entry which is preliminary data.</text>
</comment>
<evidence type="ECO:0000313" key="1">
    <source>
        <dbReference type="EMBL" id="KKM75274.1"/>
    </source>
</evidence>
<protein>
    <submittedName>
        <fullName evidence="1">Uncharacterized protein</fullName>
    </submittedName>
</protein>
<name>A0A0F9JZS6_9ZZZZ</name>
<reference evidence="1" key="1">
    <citation type="journal article" date="2015" name="Nature">
        <title>Complex archaea that bridge the gap between prokaryotes and eukaryotes.</title>
        <authorList>
            <person name="Spang A."/>
            <person name="Saw J.H."/>
            <person name="Jorgensen S.L."/>
            <person name="Zaremba-Niedzwiedzka K."/>
            <person name="Martijn J."/>
            <person name="Lind A.E."/>
            <person name="van Eijk R."/>
            <person name="Schleper C."/>
            <person name="Guy L."/>
            <person name="Ettema T.J."/>
        </authorList>
    </citation>
    <scope>NUCLEOTIDE SEQUENCE</scope>
</reference>
<accession>A0A0F9JZS6</accession>
<sequence>MAEEGMVTTRNLIDSDVGPLRRVTGILDSIPTDRQTYGQGETAKESTRISINLKELEVLEAIEPYHFPIYTASMTLSNRKKSRWGVFGQSLNDILDSQYSAEQLDPTNPAYLKPSDRMDIKDCIGKRVGIVMADGEGGRPARVMLFDGRAEGGKGADVPTATWMVYSVEGVGVAGGQGQSAADLAASLLDGKTLADFNAAALANPVIRADTALLQSISKPPTAPDSFANSMLTAGKFTKDAQEVYHKV</sequence>
<dbReference type="EMBL" id="LAZR01009005">
    <property type="protein sequence ID" value="KKM75274.1"/>
    <property type="molecule type" value="Genomic_DNA"/>
</dbReference>
<dbReference type="AlphaFoldDB" id="A0A0F9JZS6"/>
<organism evidence="1">
    <name type="scientific">marine sediment metagenome</name>
    <dbReference type="NCBI Taxonomy" id="412755"/>
    <lineage>
        <taxon>unclassified sequences</taxon>
        <taxon>metagenomes</taxon>
        <taxon>ecological metagenomes</taxon>
    </lineage>
</organism>